<sequence length="89" mass="10160">MNKNSPSPSSPTPVILVLVTNKQGKVLEHSQFFRTFSVFGQVKKVQKIICRFQFLKEKSFGKSLLNTRLRNKPNKHLSQMVLSSIINSK</sequence>
<evidence type="ECO:0000313" key="2">
    <source>
        <dbReference type="Proteomes" id="UP000785679"/>
    </source>
</evidence>
<organism evidence="1 2">
    <name type="scientific">Halteria grandinella</name>
    <dbReference type="NCBI Taxonomy" id="5974"/>
    <lineage>
        <taxon>Eukaryota</taxon>
        <taxon>Sar</taxon>
        <taxon>Alveolata</taxon>
        <taxon>Ciliophora</taxon>
        <taxon>Intramacronucleata</taxon>
        <taxon>Spirotrichea</taxon>
        <taxon>Stichotrichia</taxon>
        <taxon>Sporadotrichida</taxon>
        <taxon>Halteriidae</taxon>
        <taxon>Halteria</taxon>
    </lineage>
</organism>
<comment type="caution">
    <text evidence="1">The sequence shown here is derived from an EMBL/GenBank/DDBJ whole genome shotgun (WGS) entry which is preliminary data.</text>
</comment>
<name>A0A8J8SUM4_HALGN</name>
<keyword evidence="2" id="KW-1185">Reference proteome</keyword>
<dbReference type="OrthoDB" id="305043at2759"/>
<dbReference type="AlphaFoldDB" id="A0A8J8SUM4"/>
<gene>
    <name evidence="1" type="ORF">FGO68_gene1673</name>
</gene>
<proteinExistence type="predicted"/>
<accession>A0A8J8SUM4</accession>
<protein>
    <submittedName>
        <fullName evidence="1">Uncharacterized protein</fullName>
    </submittedName>
</protein>
<dbReference type="EMBL" id="RRYP01031138">
    <property type="protein sequence ID" value="TNV71013.1"/>
    <property type="molecule type" value="Genomic_DNA"/>
</dbReference>
<reference evidence="1" key="1">
    <citation type="submission" date="2019-06" db="EMBL/GenBank/DDBJ databases">
        <authorList>
            <person name="Zheng W."/>
        </authorList>
    </citation>
    <scope>NUCLEOTIDE SEQUENCE</scope>
    <source>
        <strain evidence="1">QDHG01</strain>
    </source>
</reference>
<evidence type="ECO:0000313" key="1">
    <source>
        <dbReference type="EMBL" id="TNV71013.1"/>
    </source>
</evidence>
<dbReference type="Proteomes" id="UP000785679">
    <property type="component" value="Unassembled WGS sequence"/>
</dbReference>